<dbReference type="SMART" id="SM00864">
    <property type="entry name" value="Tubulin"/>
    <property type="match status" value="1"/>
</dbReference>
<dbReference type="GO" id="GO:0007017">
    <property type="term" value="P:microtubule-based process"/>
    <property type="evidence" value="ECO:0007669"/>
    <property type="project" value="InterPro"/>
</dbReference>
<organism evidence="6 7">
    <name type="scientific">Paramecium primaurelia</name>
    <dbReference type="NCBI Taxonomy" id="5886"/>
    <lineage>
        <taxon>Eukaryota</taxon>
        <taxon>Sar</taxon>
        <taxon>Alveolata</taxon>
        <taxon>Ciliophora</taxon>
        <taxon>Intramacronucleata</taxon>
        <taxon>Oligohymenophorea</taxon>
        <taxon>Peniculida</taxon>
        <taxon>Parameciidae</taxon>
        <taxon>Paramecium</taxon>
    </lineage>
</organism>
<dbReference type="GO" id="GO:0005874">
    <property type="term" value="C:microtubule"/>
    <property type="evidence" value="ECO:0007669"/>
    <property type="project" value="UniProtKB-KW"/>
</dbReference>
<dbReference type="GO" id="GO:0005525">
    <property type="term" value="F:GTP binding"/>
    <property type="evidence" value="ECO:0007669"/>
    <property type="project" value="UniProtKB-KW"/>
</dbReference>
<dbReference type="InterPro" id="IPR000217">
    <property type="entry name" value="Tubulin"/>
</dbReference>
<gene>
    <name evidence="6" type="ORF">PPRIM_AZ9-3.1.T0740166</name>
</gene>
<evidence type="ECO:0000256" key="3">
    <source>
        <dbReference type="ARBA" id="ARBA00022741"/>
    </source>
</evidence>
<comment type="caution">
    <text evidence="6">The sequence shown here is derived from an EMBL/GenBank/DDBJ whole genome shotgun (WGS) entry which is preliminary data.</text>
</comment>
<comment type="similarity">
    <text evidence="1">Belongs to the tubulin family.</text>
</comment>
<sequence length="425" mass="50079">MIHIHIGGAGVMIGDILWKLYHKEEPDMSYKHSIFEEVKNGYVPRALFVDLDDRMITQIKKNRNFHYHPSYLINSKEDGSNNYSKGYYTLGKDLHPKVEEQLRKLCEACDRVQQFIFTQSICGGTGSGYQSLLIHEISKNYNKTFQTGFSIYPSAKMNNNTVYPYNAMLSIHQLVEYYDAQVLFDNETMYQMLQNTIELDHFDYSHLNNLIAQTISSYTSINRFCNKNNEQILSTIVPYPRIQFITPSYGPLIDINDYKRNYLSQKQLLEYIFNRRSKLYQSEITPFNLATSLISRGLNADQIQKEHQNQIYYHNYYEQKTNYFVSNQKNYSVLEQLTEINQTQTLFSNDLMIKRKLEKIGYDFDILYSKRAFTFWFVGEGLESGELSECRENFEQLMMDYQNLLKIDDDIDEDISNESYDSQLS</sequence>
<dbReference type="Proteomes" id="UP000688137">
    <property type="component" value="Unassembled WGS sequence"/>
</dbReference>
<feature type="domain" description="Tubulin/FtsZ GTPase" evidence="5">
    <location>
        <begin position="31"/>
        <end position="226"/>
    </location>
</feature>
<evidence type="ECO:0000259" key="5">
    <source>
        <dbReference type="SMART" id="SM00864"/>
    </source>
</evidence>
<keyword evidence="7" id="KW-1185">Reference proteome</keyword>
<proteinExistence type="inferred from homology"/>
<evidence type="ECO:0000256" key="4">
    <source>
        <dbReference type="ARBA" id="ARBA00023134"/>
    </source>
</evidence>
<evidence type="ECO:0000256" key="1">
    <source>
        <dbReference type="ARBA" id="ARBA00009636"/>
    </source>
</evidence>
<dbReference type="Pfam" id="PF00091">
    <property type="entry name" value="Tubulin"/>
    <property type="match status" value="1"/>
</dbReference>
<evidence type="ECO:0000256" key="2">
    <source>
        <dbReference type="ARBA" id="ARBA00022701"/>
    </source>
</evidence>
<name>A0A8S1MYS0_PARPR</name>
<protein>
    <recommendedName>
        <fullName evidence="5">Tubulin/FtsZ GTPase domain-containing protein</fullName>
    </recommendedName>
</protein>
<dbReference type="InterPro" id="IPR003008">
    <property type="entry name" value="Tubulin_FtsZ_GTPase"/>
</dbReference>
<accession>A0A8S1MYS0</accession>
<keyword evidence="3" id="KW-0547">Nucleotide-binding</keyword>
<dbReference type="EMBL" id="CAJJDM010000077">
    <property type="protein sequence ID" value="CAD8085498.1"/>
    <property type="molecule type" value="Genomic_DNA"/>
</dbReference>
<reference evidence="6" key="1">
    <citation type="submission" date="2021-01" db="EMBL/GenBank/DDBJ databases">
        <authorList>
            <consortium name="Genoscope - CEA"/>
            <person name="William W."/>
        </authorList>
    </citation>
    <scope>NUCLEOTIDE SEQUENCE</scope>
</reference>
<evidence type="ECO:0000313" key="7">
    <source>
        <dbReference type="Proteomes" id="UP000688137"/>
    </source>
</evidence>
<keyword evidence="2" id="KW-0493">Microtubule</keyword>
<keyword evidence="4" id="KW-0342">GTP-binding</keyword>
<dbReference type="AlphaFoldDB" id="A0A8S1MYS0"/>
<dbReference type="FunFam" id="3.40.50.1440:FF:000044">
    <property type="entry name" value="Tubulin alpha chain"/>
    <property type="match status" value="1"/>
</dbReference>
<dbReference type="PANTHER" id="PTHR11588">
    <property type="entry name" value="TUBULIN"/>
    <property type="match status" value="1"/>
</dbReference>
<evidence type="ECO:0000313" key="6">
    <source>
        <dbReference type="EMBL" id="CAD8085498.1"/>
    </source>
</evidence>